<evidence type="ECO:0000313" key="2">
    <source>
        <dbReference type="EMBL" id="OUC93672.1"/>
    </source>
</evidence>
<keyword evidence="1" id="KW-0812">Transmembrane</keyword>
<keyword evidence="1" id="KW-1133">Transmembrane helix</keyword>
<dbReference type="AlphaFoldDB" id="A0A243RG15"/>
<organism evidence="2 3">
    <name type="scientific">Streptosporangium minutum</name>
    <dbReference type="NCBI Taxonomy" id="569862"/>
    <lineage>
        <taxon>Bacteria</taxon>
        <taxon>Bacillati</taxon>
        <taxon>Actinomycetota</taxon>
        <taxon>Actinomycetes</taxon>
        <taxon>Streptosporangiales</taxon>
        <taxon>Streptosporangiaceae</taxon>
        <taxon>Streptosporangium</taxon>
    </lineage>
</organism>
<keyword evidence="3" id="KW-1185">Reference proteome</keyword>
<evidence type="ECO:0000313" key="3">
    <source>
        <dbReference type="Proteomes" id="UP000194761"/>
    </source>
</evidence>
<sequence length="177" mass="18825">MCWMMLSESGGSVLLAGRRGCRIAALGVMVVSLSACGVMAMGAPESRPIGIGLARDGRLQYFAPLCPGERVASAQVTDYETANALWQATRPSKSIRQGGRITVGESSEFERPEVSTSSPLPELLSVGLTFADGQNIGARVDLREVPQDIAGTDLVLGYGGKKTPEKDFRARVQSEFC</sequence>
<name>A0A243RG15_9ACTN</name>
<gene>
    <name evidence="2" type="ORF">CA984_25445</name>
</gene>
<proteinExistence type="predicted"/>
<keyword evidence="1" id="KW-0472">Membrane</keyword>
<protein>
    <submittedName>
        <fullName evidence="2">Uncharacterized protein</fullName>
    </submittedName>
</protein>
<reference evidence="2 3" key="1">
    <citation type="submission" date="2017-05" db="EMBL/GenBank/DDBJ databases">
        <title>Biotechnological potential of actinobacteria isolated from South African environments.</title>
        <authorList>
            <person name="Le Roes-Hill M."/>
            <person name="Prins A."/>
            <person name="Durrell K.A."/>
        </authorList>
    </citation>
    <scope>NUCLEOTIDE SEQUENCE [LARGE SCALE GENOMIC DNA]</scope>
    <source>
        <strain evidence="2">M26</strain>
    </source>
</reference>
<dbReference type="Proteomes" id="UP000194761">
    <property type="component" value="Unassembled WGS sequence"/>
</dbReference>
<accession>A0A243RG15</accession>
<comment type="caution">
    <text evidence="2">The sequence shown here is derived from an EMBL/GenBank/DDBJ whole genome shotgun (WGS) entry which is preliminary data.</text>
</comment>
<dbReference type="EMBL" id="NGFP01000128">
    <property type="protein sequence ID" value="OUC93672.1"/>
    <property type="molecule type" value="Genomic_DNA"/>
</dbReference>
<evidence type="ECO:0000256" key="1">
    <source>
        <dbReference type="SAM" id="Phobius"/>
    </source>
</evidence>
<feature type="transmembrane region" description="Helical" evidence="1">
    <location>
        <begin position="21"/>
        <end position="43"/>
    </location>
</feature>